<dbReference type="Gene3D" id="1.10.10.60">
    <property type="entry name" value="Homeodomain-like"/>
    <property type="match status" value="1"/>
</dbReference>
<evidence type="ECO:0000256" key="4">
    <source>
        <dbReference type="SAM" id="MobiDB-lite"/>
    </source>
</evidence>
<evidence type="ECO:0000259" key="5">
    <source>
        <dbReference type="PROSITE" id="PS01124"/>
    </source>
</evidence>
<dbReference type="GO" id="GO:0000976">
    <property type="term" value="F:transcription cis-regulatory region binding"/>
    <property type="evidence" value="ECO:0007669"/>
    <property type="project" value="TreeGrafter"/>
</dbReference>
<dbReference type="SMART" id="SM00342">
    <property type="entry name" value="HTH_ARAC"/>
    <property type="match status" value="1"/>
</dbReference>
<evidence type="ECO:0000256" key="3">
    <source>
        <dbReference type="ARBA" id="ARBA00023163"/>
    </source>
</evidence>
<dbReference type="SUPFAM" id="SSF46689">
    <property type="entry name" value="Homeodomain-like"/>
    <property type="match status" value="1"/>
</dbReference>
<accession>A0A2Z2NYQ1</accession>
<dbReference type="GO" id="GO:0003700">
    <property type="term" value="F:DNA-binding transcription factor activity"/>
    <property type="evidence" value="ECO:0007669"/>
    <property type="project" value="InterPro"/>
</dbReference>
<keyword evidence="2" id="KW-0238">DNA-binding</keyword>
<keyword evidence="7" id="KW-1185">Reference proteome</keyword>
<organism evidence="6 7">
    <name type="scientific">Granulosicoccus antarcticus IMCC3135</name>
    <dbReference type="NCBI Taxonomy" id="1192854"/>
    <lineage>
        <taxon>Bacteria</taxon>
        <taxon>Pseudomonadati</taxon>
        <taxon>Pseudomonadota</taxon>
        <taxon>Gammaproteobacteria</taxon>
        <taxon>Chromatiales</taxon>
        <taxon>Granulosicoccaceae</taxon>
        <taxon>Granulosicoccus</taxon>
    </lineage>
</organism>
<dbReference type="Proteomes" id="UP000250079">
    <property type="component" value="Chromosome"/>
</dbReference>
<feature type="compositionally biased region" description="Basic and acidic residues" evidence="4">
    <location>
        <begin position="358"/>
        <end position="368"/>
    </location>
</feature>
<dbReference type="PANTHER" id="PTHR47894:SF1">
    <property type="entry name" value="HTH-TYPE TRANSCRIPTIONAL REGULATOR VQSM"/>
    <property type="match status" value="1"/>
</dbReference>
<feature type="region of interest" description="Disordered" evidence="4">
    <location>
        <begin position="349"/>
        <end position="368"/>
    </location>
</feature>
<dbReference type="GO" id="GO:0005829">
    <property type="term" value="C:cytosol"/>
    <property type="evidence" value="ECO:0007669"/>
    <property type="project" value="TreeGrafter"/>
</dbReference>
<dbReference type="RefSeq" id="WP_169727552.1">
    <property type="nucleotide sequence ID" value="NZ_CP018632.1"/>
</dbReference>
<proteinExistence type="predicted"/>
<dbReference type="InterPro" id="IPR009057">
    <property type="entry name" value="Homeodomain-like_sf"/>
</dbReference>
<dbReference type="Pfam" id="PF12833">
    <property type="entry name" value="HTH_18"/>
    <property type="match status" value="1"/>
</dbReference>
<keyword evidence="3" id="KW-0804">Transcription</keyword>
<evidence type="ECO:0000256" key="1">
    <source>
        <dbReference type="ARBA" id="ARBA00023015"/>
    </source>
</evidence>
<dbReference type="EMBL" id="CP018632">
    <property type="protein sequence ID" value="ASJ76443.1"/>
    <property type="molecule type" value="Genomic_DNA"/>
</dbReference>
<dbReference type="InterPro" id="IPR018060">
    <property type="entry name" value="HTH_AraC"/>
</dbReference>
<dbReference type="InterPro" id="IPR032687">
    <property type="entry name" value="AraC-type_N"/>
</dbReference>
<keyword evidence="1" id="KW-0805">Transcription regulation</keyword>
<dbReference type="KEGG" id="gai:IMCC3135_31980"/>
<protein>
    <submittedName>
        <fullName evidence="6">Putative HTH-type transcriptional regulator</fullName>
    </submittedName>
</protein>
<feature type="domain" description="HTH araC/xylS-type" evidence="5">
    <location>
        <begin position="251"/>
        <end position="349"/>
    </location>
</feature>
<reference evidence="6 7" key="1">
    <citation type="submission" date="2016-12" db="EMBL/GenBank/DDBJ databases">
        <authorList>
            <person name="Song W.-J."/>
            <person name="Kurnit D.M."/>
        </authorList>
    </citation>
    <scope>NUCLEOTIDE SEQUENCE [LARGE SCALE GENOMIC DNA]</scope>
    <source>
        <strain evidence="6 7">IMCC3135</strain>
    </source>
</reference>
<dbReference type="Pfam" id="PF12625">
    <property type="entry name" value="Arabinose_bd"/>
    <property type="match status" value="1"/>
</dbReference>
<sequence>MSAAPSSSANGLISESNVRALLRAIVDQGHDPREFAEAEGVTLEELQSGVDLSAALFGRLYQRGMLLLRDESLGMVSGGPVARGTFRMMCLCVIHQPTLGAIVTRAGEFMDVCNGLKVKPHIIDDRSSTSIGFAGVCDESGHSLRQILNAAGPMRIRTSLYMWHSLLSWFAGRSIPLRCVEFDFPMPANGAKWTRLFRCPVDFDCEQSLIRFEKNILQLPNVQNEQSLSVFLKSAPYQLIVPSYDDRRLSDRVLALFGNDYSRRLPGADHVSEQLGMSVSTLRRQLQEEGTSFQRLKDDCRRVAAVRYLATSDLTYNEIAGLLGFDEVSAFFRAFRRWTGATPTEYRNSLSQLATSDENSRDENSRHP</sequence>
<evidence type="ECO:0000313" key="6">
    <source>
        <dbReference type="EMBL" id="ASJ76443.1"/>
    </source>
</evidence>
<name>A0A2Z2NYQ1_9GAMM</name>
<dbReference type="PROSITE" id="PS01124">
    <property type="entry name" value="HTH_ARAC_FAMILY_2"/>
    <property type="match status" value="1"/>
</dbReference>
<gene>
    <name evidence="6" type="ORF">IMCC3135_31980</name>
</gene>
<evidence type="ECO:0000313" key="7">
    <source>
        <dbReference type="Proteomes" id="UP000250079"/>
    </source>
</evidence>
<dbReference type="PANTHER" id="PTHR47894">
    <property type="entry name" value="HTH-TYPE TRANSCRIPTIONAL REGULATOR GADX"/>
    <property type="match status" value="1"/>
</dbReference>
<evidence type="ECO:0000256" key="2">
    <source>
        <dbReference type="ARBA" id="ARBA00023125"/>
    </source>
</evidence>
<dbReference type="AlphaFoldDB" id="A0A2Z2NYQ1"/>